<sequence length="128" mass="13864">SIAAERALGRVEWGDHRIPARPGKLSGGESQRGALGRGIALQPRFLIADEPVSVLDLPLRQQIVGLLDKITRQQNMGMLLVSHDISQVATLCQRTLVMAGGVIVEDRPTDELLRSRRHAAACDLLAAI</sequence>
<evidence type="ECO:0000313" key="7">
    <source>
        <dbReference type="Proteomes" id="UP001558101"/>
    </source>
</evidence>
<dbReference type="InterPro" id="IPR050319">
    <property type="entry name" value="ABC_transp_ATP-bind"/>
</dbReference>
<comment type="caution">
    <text evidence="6">The sequence shown here is derived from an EMBL/GenBank/DDBJ whole genome shotgun (WGS) entry which is preliminary data.</text>
</comment>
<dbReference type="GO" id="GO:0005524">
    <property type="term" value="F:ATP binding"/>
    <property type="evidence" value="ECO:0007669"/>
    <property type="project" value="UniProtKB-KW"/>
</dbReference>
<protein>
    <submittedName>
        <fullName evidence="6">ATP-binding cassette domain-containing protein</fullName>
    </submittedName>
</protein>
<evidence type="ECO:0000256" key="2">
    <source>
        <dbReference type="ARBA" id="ARBA00022448"/>
    </source>
</evidence>
<name>A0ABV3URG4_9GAMM</name>
<evidence type="ECO:0000256" key="1">
    <source>
        <dbReference type="ARBA" id="ARBA00005417"/>
    </source>
</evidence>
<dbReference type="PANTHER" id="PTHR43776:SF7">
    <property type="entry name" value="D,D-DIPEPTIDE TRANSPORT ATP-BINDING PROTEIN DDPF-RELATED"/>
    <property type="match status" value="1"/>
</dbReference>
<evidence type="ECO:0000256" key="3">
    <source>
        <dbReference type="ARBA" id="ARBA00022741"/>
    </source>
</evidence>
<evidence type="ECO:0000259" key="5">
    <source>
        <dbReference type="Pfam" id="PF00005"/>
    </source>
</evidence>
<reference evidence="6 7" key="1">
    <citation type="submission" date="2024-07" db="EMBL/GenBank/DDBJ databases">
        <title>Genomes of novel Serratia strains from suburban soil.</title>
        <authorList>
            <person name="Markert E.X."/>
            <person name="Severe K."/>
            <person name="Severe L."/>
            <person name="Twing K.I."/>
            <person name="Ward L.M."/>
        </authorList>
    </citation>
    <scope>NUCLEOTIDE SEQUENCE [LARGE SCALE GENOMIC DNA]</scope>
    <source>
        <strain evidence="6 7">3C-UT</strain>
    </source>
</reference>
<feature type="domain" description="ABC transporter" evidence="5">
    <location>
        <begin position="6"/>
        <end position="52"/>
    </location>
</feature>
<keyword evidence="7" id="KW-1185">Reference proteome</keyword>
<organism evidence="6 7">
    <name type="scientific">Serratia quinivorans</name>
    <dbReference type="NCBI Taxonomy" id="137545"/>
    <lineage>
        <taxon>Bacteria</taxon>
        <taxon>Pseudomonadati</taxon>
        <taxon>Pseudomonadota</taxon>
        <taxon>Gammaproteobacteria</taxon>
        <taxon>Enterobacterales</taxon>
        <taxon>Yersiniaceae</taxon>
        <taxon>Serratia</taxon>
    </lineage>
</organism>
<accession>A0ABV3URG4</accession>
<dbReference type="Gene3D" id="3.40.50.300">
    <property type="entry name" value="P-loop containing nucleotide triphosphate hydrolases"/>
    <property type="match status" value="1"/>
</dbReference>
<dbReference type="EMBL" id="JBFQXQ010000161">
    <property type="protein sequence ID" value="MEX3175558.1"/>
    <property type="molecule type" value="Genomic_DNA"/>
</dbReference>
<dbReference type="RefSeq" id="WP_368454666.1">
    <property type="nucleotide sequence ID" value="NZ_JBFQXQ010000161.1"/>
</dbReference>
<comment type="similarity">
    <text evidence="1">Belongs to the ABC transporter superfamily.</text>
</comment>
<keyword evidence="3" id="KW-0547">Nucleotide-binding</keyword>
<dbReference type="PANTHER" id="PTHR43776">
    <property type="entry name" value="TRANSPORT ATP-BINDING PROTEIN"/>
    <property type="match status" value="1"/>
</dbReference>
<keyword evidence="4 6" id="KW-0067">ATP-binding</keyword>
<proteinExistence type="inferred from homology"/>
<feature type="non-terminal residue" evidence="6">
    <location>
        <position position="1"/>
    </location>
</feature>
<dbReference type="SUPFAM" id="SSF52540">
    <property type="entry name" value="P-loop containing nucleoside triphosphate hydrolases"/>
    <property type="match status" value="1"/>
</dbReference>
<keyword evidence="2" id="KW-0813">Transport</keyword>
<feature type="non-terminal residue" evidence="6">
    <location>
        <position position="128"/>
    </location>
</feature>
<dbReference type="InterPro" id="IPR003439">
    <property type="entry name" value="ABC_transporter-like_ATP-bd"/>
</dbReference>
<evidence type="ECO:0000313" key="6">
    <source>
        <dbReference type="EMBL" id="MEX3175558.1"/>
    </source>
</evidence>
<dbReference type="Pfam" id="PF00005">
    <property type="entry name" value="ABC_tran"/>
    <property type="match status" value="1"/>
</dbReference>
<evidence type="ECO:0000256" key="4">
    <source>
        <dbReference type="ARBA" id="ARBA00022840"/>
    </source>
</evidence>
<dbReference type="Proteomes" id="UP001558101">
    <property type="component" value="Unassembled WGS sequence"/>
</dbReference>
<gene>
    <name evidence="6" type="ORF">AB4M04_26295</name>
</gene>
<dbReference type="InterPro" id="IPR027417">
    <property type="entry name" value="P-loop_NTPase"/>
</dbReference>